<name>A0ABT5X9P1_9EURY</name>
<dbReference type="PANTHER" id="PTHR33258:SF1">
    <property type="entry name" value="TRANSPOSASE INSL FOR INSERTION SEQUENCE ELEMENT IS186A-RELATED"/>
    <property type="match status" value="1"/>
</dbReference>
<dbReference type="RefSeq" id="WP_316967156.1">
    <property type="nucleotide sequence ID" value="NZ_JARFPK010000040.1"/>
</dbReference>
<dbReference type="InterPro" id="IPR012337">
    <property type="entry name" value="RNaseH-like_sf"/>
</dbReference>
<evidence type="ECO:0000313" key="2">
    <source>
        <dbReference type="EMBL" id="MDF0591423.1"/>
    </source>
</evidence>
<evidence type="ECO:0000259" key="1">
    <source>
        <dbReference type="Pfam" id="PF01609"/>
    </source>
</evidence>
<accession>A0ABT5X9P1</accession>
<keyword evidence="3" id="KW-1185">Reference proteome</keyword>
<protein>
    <submittedName>
        <fullName evidence="2">Transposase</fullName>
    </submittedName>
</protein>
<proteinExistence type="predicted"/>
<evidence type="ECO:0000313" key="3">
    <source>
        <dbReference type="Proteomes" id="UP001220010"/>
    </source>
</evidence>
<dbReference type="Pfam" id="PF01609">
    <property type="entry name" value="DDE_Tnp_1"/>
    <property type="match status" value="1"/>
</dbReference>
<reference evidence="2 3" key="1">
    <citation type="submission" date="2023-03" db="EMBL/GenBank/DDBJ databases">
        <title>WGS of Methanotrichaceae archaeon Mx.</title>
        <authorList>
            <person name="Sorokin D.Y."/>
            <person name="Merkel A.Y."/>
        </authorList>
    </citation>
    <scope>NUCLEOTIDE SEQUENCE [LARGE SCALE GENOMIC DNA]</scope>
    <source>
        <strain evidence="2 3">Mx</strain>
    </source>
</reference>
<dbReference type="PANTHER" id="PTHR33258">
    <property type="entry name" value="TRANSPOSASE INSL FOR INSERTION SEQUENCE ELEMENT IS186A-RELATED"/>
    <property type="match status" value="1"/>
</dbReference>
<sequence length="133" mass="15708">RRAYRGKEKKDIERFRLVGIYNEDEDKYHLYVTNISPELLEPEEVARLYGARWEIEILFKELKSRYALDMVPTSNPQVIEAMIWIAILTLIICRKIYKVLRAINPEVKMARFTTLRWSNIFTENASSLLASVL</sequence>
<dbReference type="Proteomes" id="UP001220010">
    <property type="component" value="Unassembled WGS sequence"/>
</dbReference>
<dbReference type="InterPro" id="IPR002559">
    <property type="entry name" value="Transposase_11"/>
</dbReference>
<gene>
    <name evidence="2" type="ORF">P0O15_09655</name>
</gene>
<feature type="non-terminal residue" evidence="2">
    <location>
        <position position="1"/>
    </location>
</feature>
<organism evidence="2 3">
    <name type="scientific">Candidatus Methanocrinis natronophilus</name>
    <dbReference type="NCBI Taxonomy" id="3033396"/>
    <lineage>
        <taxon>Archaea</taxon>
        <taxon>Methanobacteriati</taxon>
        <taxon>Methanobacteriota</taxon>
        <taxon>Stenosarchaea group</taxon>
        <taxon>Methanomicrobia</taxon>
        <taxon>Methanotrichales</taxon>
        <taxon>Methanotrichaceae</taxon>
        <taxon>Methanocrinis</taxon>
    </lineage>
</organism>
<comment type="caution">
    <text evidence="2">The sequence shown here is derived from an EMBL/GenBank/DDBJ whole genome shotgun (WGS) entry which is preliminary data.</text>
</comment>
<feature type="domain" description="Transposase IS4-like" evidence="1">
    <location>
        <begin position="11"/>
        <end position="91"/>
    </location>
</feature>
<dbReference type="EMBL" id="JARFPK010000040">
    <property type="protein sequence ID" value="MDF0591423.1"/>
    <property type="molecule type" value="Genomic_DNA"/>
</dbReference>
<dbReference type="SUPFAM" id="SSF53098">
    <property type="entry name" value="Ribonuclease H-like"/>
    <property type="match status" value="1"/>
</dbReference>